<evidence type="ECO:0000256" key="4">
    <source>
        <dbReference type="ARBA" id="ARBA00013043"/>
    </source>
</evidence>
<dbReference type="SMART" id="SM00905">
    <property type="entry name" value="FolB"/>
    <property type="match status" value="1"/>
</dbReference>
<protein>
    <recommendedName>
        <fullName evidence="4">dihydroneopterin aldolase</fullName>
        <ecNumber evidence="4">4.1.2.25</ecNumber>
    </recommendedName>
    <alternativeName>
        <fullName evidence="7">7,8-dihydroneopterin aldolase</fullName>
    </alternativeName>
</protein>
<evidence type="ECO:0000313" key="10">
    <source>
        <dbReference type="Proteomes" id="UP001139031"/>
    </source>
</evidence>
<reference evidence="9" key="1">
    <citation type="submission" date="2021-08" db="EMBL/GenBank/DDBJ databases">
        <authorList>
            <person name="Stevens D.C."/>
        </authorList>
    </citation>
    <scope>NUCLEOTIDE SEQUENCE</scope>
    <source>
        <strain evidence="9">DSM 53165</strain>
    </source>
</reference>
<evidence type="ECO:0000259" key="8">
    <source>
        <dbReference type="SMART" id="SM00905"/>
    </source>
</evidence>
<sequence length="124" mass="13626">MHDTVYCSGLELTVGVGFHEAELAITQTVLVDLAIDCDFSRGPARDEFTGLVDYFVLVQQLERHVVGRRYALIEALAVDLARQVVRLYPPVQVRVKVTKRPPAMPQVAAVAVECVRSAADFAGE</sequence>
<comment type="caution">
    <text evidence="9">The sequence shown here is derived from an EMBL/GenBank/DDBJ whole genome shotgun (WGS) entry which is preliminary data.</text>
</comment>
<comment type="catalytic activity">
    <reaction evidence="1">
        <text>7,8-dihydroneopterin = 6-hydroxymethyl-7,8-dihydropterin + glycolaldehyde</text>
        <dbReference type="Rhea" id="RHEA:10540"/>
        <dbReference type="ChEBI" id="CHEBI:17001"/>
        <dbReference type="ChEBI" id="CHEBI:17071"/>
        <dbReference type="ChEBI" id="CHEBI:44841"/>
        <dbReference type="EC" id="4.1.2.25"/>
    </reaction>
</comment>
<keyword evidence="10" id="KW-1185">Reference proteome</keyword>
<dbReference type="NCBIfam" id="TIGR00526">
    <property type="entry name" value="folB_dom"/>
    <property type="match status" value="1"/>
</dbReference>
<dbReference type="InterPro" id="IPR006156">
    <property type="entry name" value="Dihydroneopterin_aldolase"/>
</dbReference>
<evidence type="ECO:0000256" key="1">
    <source>
        <dbReference type="ARBA" id="ARBA00001353"/>
    </source>
</evidence>
<keyword evidence="6" id="KW-0456">Lyase</keyword>
<dbReference type="InterPro" id="IPR043133">
    <property type="entry name" value="GTP-CH-I_C/QueF"/>
</dbReference>
<organism evidence="9 10">
    <name type="scientific">Nannocystis pusilla</name>
    <dbReference type="NCBI Taxonomy" id="889268"/>
    <lineage>
        <taxon>Bacteria</taxon>
        <taxon>Pseudomonadati</taxon>
        <taxon>Myxococcota</taxon>
        <taxon>Polyangia</taxon>
        <taxon>Nannocystales</taxon>
        <taxon>Nannocystaceae</taxon>
        <taxon>Nannocystis</taxon>
    </lineage>
</organism>
<proteinExistence type="inferred from homology"/>
<name>A0ABS7TU09_9BACT</name>
<gene>
    <name evidence="9" type="ORF">K7C98_21000</name>
</gene>
<dbReference type="PANTHER" id="PTHR42844:SF1">
    <property type="entry name" value="DIHYDRONEOPTERIN ALDOLASE 1-RELATED"/>
    <property type="match status" value="1"/>
</dbReference>
<dbReference type="SUPFAM" id="SSF55620">
    <property type="entry name" value="Tetrahydrobiopterin biosynthesis enzymes-like"/>
    <property type="match status" value="1"/>
</dbReference>
<evidence type="ECO:0000256" key="3">
    <source>
        <dbReference type="ARBA" id="ARBA00005708"/>
    </source>
</evidence>
<feature type="domain" description="Dihydroneopterin aldolase/epimerase" evidence="8">
    <location>
        <begin position="5"/>
        <end position="116"/>
    </location>
</feature>
<dbReference type="InterPro" id="IPR006157">
    <property type="entry name" value="FolB_dom"/>
</dbReference>
<dbReference type="Gene3D" id="3.30.1130.10">
    <property type="match status" value="1"/>
</dbReference>
<evidence type="ECO:0000256" key="5">
    <source>
        <dbReference type="ARBA" id="ARBA00022909"/>
    </source>
</evidence>
<dbReference type="Proteomes" id="UP001139031">
    <property type="component" value="Unassembled WGS sequence"/>
</dbReference>
<dbReference type="PANTHER" id="PTHR42844">
    <property type="entry name" value="DIHYDRONEOPTERIN ALDOLASE 1-RELATED"/>
    <property type="match status" value="1"/>
</dbReference>
<evidence type="ECO:0000256" key="2">
    <source>
        <dbReference type="ARBA" id="ARBA00005013"/>
    </source>
</evidence>
<evidence type="ECO:0000256" key="7">
    <source>
        <dbReference type="ARBA" id="ARBA00032903"/>
    </source>
</evidence>
<keyword evidence="5" id="KW-0289">Folate biosynthesis</keyword>
<evidence type="ECO:0000313" key="9">
    <source>
        <dbReference type="EMBL" id="MBZ5711727.1"/>
    </source>
</evidence>
<dbReference type="EMBL" id="JAIRAU010000027">
    <property type="protein sequence ID" value="MBZ5711727.1"/>
    <property type="molecule type" value="Genomic_DNA"/>
</dbReference>
<dbReference type="RefSeq" id="WP_224193488.1">
    <property type="nucleotide sequence ID" value="NZ_JAIRAU010000027.1"/>
</dbReference>
<comment type="pathway">
    <text evidence="2">Cofactor biosynthesis; tetrahydrofolate biosynthesis; 2-amino-4-hydroxy-6-hydroxymethyl-7,8-dihydropteridine diphosphate from 7,8-dihydroneopterin triphosphate: step 3/4.</text>
</comment>
<dbReference type="EC" id="4.1.2.25" evidence="4"/>
<dbReference type="Pfam" id="PF02152">
    <property type="entry name" value="FolB"/>
    <property type="match status" value="1"/>
</dbReference>
<accession>A0ABS7TU09</accession>
<comment type="similarity">
    <text evidence="3">Belongs to the DHNA family.</text>
</comment>
<evidence type="ECO:0000256" key="6">
    <source>
        <dbReference type="ARBA" id="ARBA00023239"/>
    </source>
</evidence>